<dbReference type="Proteomes" id="UP001161094">
    <property type="component" value="Unassembled WGS sequence"/>
</dbReference>
<comment type="caution">
    <text evidence="3">The sequence shown here is derived from an EMBL/GenBank/DDBJ whole genome shotgun (WGS) entry which is preliminary data.</text>
</comment>
<keyword evidence="1" id="KW-0472">Membrane</keyword>
<organism evidence="3 4">
    <name type="scientific">Achromobacter spanius</name>
    <dbReference type="NCBI Taxonomy" id="217203"/>
    <lineage>
        <taxon>Bacteria</taxon>
        <taxon>Pseudomonadati</taxon>
        <taxon>Pseudomonadota</taxon>
        <taxon>Betaproteobacteria</taxon>
        <taxon>Burkholderiales</taxon>
        <taxon>Alcaligenaceae</taxon>
        <taxon>Achromobacter</taxon>
    </lineage>
</organism>
<dbReference type="Pfam" id="PF20455">
    <property type="entry name" value="DUF6708"/>
    <property type="match status" value="1"/>
</dbReference>
<feature type="transmembrane region" description="Helical" evidence="1">
    <location>
        <begin position="68"/>
        <end position="90"/>
    </location>
</feature>
<feature type="transmembrane region" description="Helical" evidence="1">
    <location>
        <begin position="96"/>
        <end position="120"/>
    </location>
</feature>
<feature type="domain" description="DUF6708" evidence="2">
    <location>
        <begin position="120"/>
        <end position="285"/>
    </location>
</feature>
<feature type="transmembrane region" description="Helical" evidence="1">
    <location>
        <begin position="269"/>
        <end position="287"/>
    </location>
</feature>
<name>A0AA42IWB9_9BURK</name>
<protein>
    <recommendedName>
        <fullName evidence="2">DUF6708 domain-containing protein</fullName>
    </recommendedName>
</protein>
<evidence type="ECO:0000313" key="4">
    <source>
        <dbReference type="Proteomes" id="UP001161094"/>
    </source>
</evidence>
<sequence>MVNALTRDHTDIVQRLPRSLLIGAKRLPQGPIPRPKSIDVEGEGMFAIRRISEQAIELEPFGNLMRNVFASGIGVSLVMGTGISIVISIFDPSPLTPLMVLFHLLSPWVAAAFGCFPYFLTRHYSGKFRGGFIRIHRGTRRLYVVTPRDQQLRILEWDQIQALAGYVPTVGAAGYSSQYPLYLIAVDWNQTPPAEVCVSCGNLGWRDGGSSAKELWDCLRIFMEHGADALPKPPPIPPRLSRKETFLRFYRDWADKYRRDLATPKGKRWAILVIPAKILALICIVFPDSLAEFIEYNVPYTSFPKEIDALCGFKEKRVPIMRLNGERIDS</sequence>
<evidence type="ECO:0000259" key="2">
    <source>
        <dbReference type="Pfam" id="PF20455"/>
    </source>
</evidence>
<gene>
    <name evidence="3" type="ORF">N5D93_11310</name>
</gene>
<reference evidence="3" key="1">
    <citation type="submission" date="2022-09" db="EMBL/GenBank/DDBJ databases">
        <title>Intensive care unit water sources are persistently colonized with multi-drug resistant bacteria and are the site of extensive horizontal gene transfer of antibiotic resistance genes.</title>
        <authorList>
            <person name="Diorio-Toth L."/>
        </authorList>
    </citation>
    <scope>NUCLEOTIDE SEQUENCE</scope>
    <source>
        <strain evidence="3">GD03843</strain>
    </source>
</reference>
<dbReference type="AlphaFoldDB" id="A0AA42IWB9"/>
<keyword evidence="1" id="KW-0812">Transmembrane</keyword>
<dbReference type="InterPro" id="IPR046554">
    <property type="entry name" value="DUF6708"/>
</dbReference>
<evidence type="ECO:0000313" key="3">
    <source>
        <dbReference type="EMBL" id="MDH0736400.1"/>
    </source>
</evidence>
<dbReference type="RefSeq" id="WP_279995178.1">
    <property type="nucleotide sequence ID" value="NZ_JAOCDZ010000007.1"/>
</dbReference>
<evidence type="ECO:0000256" key="1">
    <source>
        <dbReference type="SAM" id="Phobius"/>
    </source>
</evidence>
<keyword evidence="1" id="KW-1133">Transmembrane helix</keyword>
<proteinExistence type="predicted"/>
<accession>A0AA42IWB9</accession>
<dbReference type="EMBL" id="JAOCDZ010000007">
    <property type="protein sequence ID" value="MDH0736400.1"/>
    <property type="molecule type" value="Genomic_DNA"/>
</dbReference>